<keyword evidence="3" id="KW-0418">Kinase</keyword>
<dbReference type="InterPro" id="IPR011611">
    <property type="entry name" value="PfkB_dom"/>
</dbReference>
<dbReference type="PANTHER" id="PTHR43085">
    <property type="entry name" value="HEXOKINASE FAMILY MEMBER"/>
    <property type="match status" value="1"/>
</dbReference>
<dbReference type="InterPro" id="IPR002173">
    <property type="entry name" value="Carboh/pur_kinase_PfkB_CS"/>
</dbReference>
<gene>
    <name evidence="5" type="ORF">RMAR0315_LOCUS6425</name>
</gene>
<evidence type="ECO:0000256" key="1">
    <source>
        <dbReference type="ARBA" id="ARBA00010688"/>
    </source>
</evidence>
<sequence length="363" mass="38530">METTASVDRYGVLCCSLSCVDMMLMAAERPKTLEAITSFDGTKQEAGGSCSNTSRVLGSSQIRVLASTLLGDDPHGKELLRQLNDSGVNTDHVVIDPEVNTSLAVLPVFKGGGRGCYVDLGANSVATPEKLFGDKLDVFARVPFCKVFHFGYPHLMGNLQGENLDKMFSAARRASLLVSLDINGADKPEPSVITEALRHCFFVHANLEEAAFCCFGASMDEENATVEDITSLGNFFLSRGAGVVSISLGADGAYLATNTDPDTLEKLSEGILKGTSAGLRVFRGPYMPEGAINSTGAGDAFVAGALAYTVSCLQTITTLDPNLLLDYALISACLHIDAARSVPTYEELGVILSQTTRLPSKFC</sequence>
<evidence type="ECO:0000256" key="2">
    <source>
        <dbReference type="ARBA" id="ARBA00022679"/>
    </source>
</evidence>
<dbReference type="Gene3D" id="3.40.1190.20">
    <property type="match status" value="1"/>
</dbReference>
<dbReference type="InterPro" id="IPR029056">
    <property type="entry name" value="Ribokinase-like"/>
</dbReference>
<organism evidence="5">
    <name type="scientific">Rhodosorus marinus</name>
    <dbReference type="NCBI Taxonomy" id="101924"/>
    <lineage>
        <taxon>Eukaryota</taxon>
        <taxon>Rhodophyta</taxon>
        <taxon>Stylonematophyceae</taxon>
        <taxon>Stylonematales</taxon>
        <taxon>Stylonemataceae</taxon>
        <taxon>Rhodosorus</taxon>
    </lineage>
</organism>
<name>A0A7S0BLE8_9RHOD</name>
<dbReference type="PANTHER" id="PTHR43085:SF57">
    <property type="entry name" value="CARBOHYDRATE KINASE PFKB DOMAIN-CONTAINING PROTEIN"/>
    <property type="match status" value="1"/>
</dbReference>
<keyword evidence="2" id="KW-0808">Transferase</keyword>
<dbReference type="PROSITE" id="PS00584">
    <property type="entry name" value="PFKB_KINASES_2"/>
    <property type="match status" value="1"/>
</dbReference>
<dbReference type="AlphaFoldDB" id="A0A7S0BLE8"/>
<comment type="similarity">
    <text evidence="1">Belongs to the carbohydrate kinase PfkB family.</text>
</comment>
<dbReference type="SUPFAM" id="SSF53613">
    <property type="entry name" value="Ribokinase-like"/>
    <property type="match status" value="1"/>
</dbReference>
<evidence type="ECO:0000259" key="4">
    <source>
        <dbReference type="Pfam" id="PF00294"/>
    </source>
</evidence>
<feature type="domain" description="Carbohydrate kinase PfkB" evidence="4">
    <location>
        <begin position="18"/>
        <end position="307"/>
    </location>
</feature>
<protein>
    <recommendedName>
        <fullName evidence="4">Carbohydrate kinase PfkB domain-containing protein</fullName>
    </recommendedName>
</protein>
<dbReference type="Pfam" id="PF00294">
    <property type="entry name" value="PfkB"/>
    <property type="match status" value="1"/>
</dbReference>
<proteinExistence type="inferred from homology"/>
<dbReference type="GO" id="GO:0016301">
    <property type="term" value="F:kinase activity"/>
    <property type="evidence" value="ECO:0007669"/>
    <property type="project" value="UniProtKB-KW"/>
</dbReference>
<dbReference type="EMBL" id="HBEK01011693">
    <property type="protein sequence ID" value="CAD8396438.1"/>
    <property type="molecule type" value="Transcribed_RNA"/>
</dbReference>
<accession>A0A7S0BLE8</accession>
<dbReference type="InterPro" id="IPR050306">
    <property type="entry name" value="PfkB_Carbo_kinase"/>
</dbReference>
<reference evidence="5" key="1">
    <citation type="submission" date="2021-01" db="EMBL/GenBank/DDBJ databases">
        <authorList>
            <person name="Corre E."/>
            <person name="Pelletier E."/>
            <person name="Niang G."/>
            <person name="Scheremetjew M."/>
            <person name="Finn R."/>
            <person name="Kale V."/>
            <person name="Holt S."/>
            <person name="Cochrane G."/>
            <person name="Meng A."/>
            <person name="Brown T."/>
            <person name="Cohen L."/>
        </authorList>
    </citation>
    <scope>NUCLEOTIDE SEQUENCE</scope>
    <source>
        <strain evidence="5">UTEX LB 2760</strain>
    </source>
</reference>
<evidence type="ECO:0000313" key="5">
    <source>
        <dbReference type="EMBL" id="CAD8396438.1"/>
    </source>
</evidence>
<evidence type="ECO:0000256" key="3">
    <source>
        <dbReference type="ARBA" id="ARBA00022777"/>
    </source>
</evidence>